<dbReference type="EMBL" id="CANTFM010001681">
    <property type="protein sequence ID" value="CAI5742256.1"/>
    <property type="molecule type" value="Genomic_DNA"/>
</dbReference>
<dbReference type="AlphaFoldDB" id="A0AAV0UZC4"/>
<gene>
    <name evidence="8" type="ORF">PDE001_LOCUS8179</name>
</gene>
<evidence type="ECO:0000313" key="9">
    <source>
        <dbReference type="Proteomes" id="UP001162029"/>
    </source>
</evidence>
<comment type="caution">
    <text evidence="8">The sequence shown here is derived from an EMBL/GenBank/DDBJ whole genome shotgun (WGS) entry which is preliminary data.</text>
</comment>
<dbReference type="InterPro" id="IPR013936">
    <property type="entry name" value="CRT-like"/>
</dbReference>
<reference evidence="8" key="1">
    <citation type="submission" date="2022-12" db="EMBL/GenBank/DDBJ databases">
        <authorList>
            <person name="Webb A."/>
        </authorList>
    </citation>
    <scope>NUCLEOTIDE SEQUENCE</scope>
    <source>
        <strain evidence="8">Pd1</strain>
    </source>
</reference>
<comment type="subcellular location">
    <subcellularLocation>
        <location evidence="1">Membrane</location>
        <topology evidence="1">Multi-pass membrane protein</topology>
    </subcellularLocation>
</comment>
<evidence type="ECO:0000256" key="7">
    <source>
        <dbReference type="SAM" id="Phobius"/>
    </source>
</evidence>
<accession>A0AAV0UZC4</accession>
<keyword evidence="6 7" id="KW-0472">Membrane</keyword>
<feature type="transmembrane region" description="Helical" evidence="7">
    <location>
        <begin position="324"/>
        <end position="342"/>
    </location>
</feature>
<feature type="transmembrane region" description="Helical" evidence="7">
    <location>
        <begin position="199"/>
        <end position="221"/>
    </location>
</feature>
<feature type="transmembrane region" description="Helical" evidence="7">
    <location>
        <begin position="293"/>
        <end position="312"/>
    </location>
</feature>
<proteinExistence type="inferred from homology"/>
<feature type="transmembrane region" description="Helical" evidence="7">
    <location>
        <begin position="135"/>
        <end position="155"/>
    </location>
</feature>
<keyword evidence="4 7" id="KW-0812">Transmembrane</keyword>
<keyword evidence="3" id="KW-0813">Transport</keyword>
<evidence type="ECO:0000256" key="5">
    <source>
        <dbReference type="ARBA" id="ARBA00022989"/>
    </source>
</evidence>
<feature type="transmembrane region" description="Helical" evidence="7">
    <location>
        <begin position="40"/>
        <end position="62"/>
    </location>
</feature>
<name>A0AAV0UZC4_9STRA</name>
<feature type="transmembrane region" description="Helical" evidence="7">
    <location>
        <begin position="268"/>
        <end position="286"/>
    </location>
</feature>
<dbReference type="Pfam" id="PF08627">
    <property type="entry name" value="CRT-like"/>
    <property type="match status" value="1"/>
</dbReference>
<feature type="transmembrane region" description="Helical" evidence="7">
    <location>
        <begin position="83"/>
        <end position="99"/>
    </location>
</feature>
<feature type="transmembrane region" description="Helical" evidence="7">
    <location>
        <begin position="111"/>
        <end position="128"/>
    </location>
</feature>
<evidence type="ECO:0008006" key="10">
    <source>
        <dbReference type="Google" id="ProtNLM"/>
    </source>
</evidence>
<dbReference type="Proteomes" id="UP001162029">
    <property type="component" value="Unassembled WGS sequence"/>
</dbReference>
<keyword evidence="9" id="KW-1185">Reference proteome</keyword>
<evidence type="ECO:0000256" key="2">
    <source>
        <dbReference type="ARBA" id="ARBA00006690"/>
    </source>
</evidence>
<evidence type="ECO:0000256" key="4">
    <source>
        <dbReference type="ARBA" id="ARBA00022692"/>
    </source>
</evidence>
<dbReference type="PANTHER" id="PTHR31326:SF1">
    <property type="entry name" value="PROTEIN CLT2, CHLOROPLASTIC"/>
    <property type="match status" value="1"/>
</dbReference>
<dbReference type="PANTHER" id="PTHR31326">
    <property type="entry name" value="PROTEIN CLT2, CHLOROPLASTIC"/>
    <property type="match status" value="1"/>
</dbReference>
<comment type="similarity">
    <text evidence="2">Belongs to the CRT-like transporter family.</text>
</comment>
<evidence type="ECO:0000256" key="6">
    <source>
        <dbReference type="ARBA" id="ARBA00023136"/>
    </source>
</evidence>
<organism evidence="8 9">
    <name type="scientific">Peronospora destructor</name>
    <dbReference type="NCBI Taxonomy" id="86335"/>
    <lineage>
        <taxon>Eukaryota</taxon>
        <taxon>Sar</taxon>
        <taxon>Stramenopiles</taxon>
        <taxon>Oomycota</taxon>
        <taxon>Peronosporomycetes</taxon>
        <taxon>Peronosporales</taxon>
        <taxon>Peronosporaceae</taxon>
        <taxon>Peronospora</taxon>
    </lineage>
</organism>
<protein>
    <recommendedName>
        <fullName evidence="10">Drug/Metabolite Transporter (DMT) Superfamily</fullName>
    </recommendedName>
</protein>
<keyword evidence="5 7" id="KW-1133">Transmembrane helix</keyword>
<evidence type="ECO:0000313" key="8">
    <source>
        <dbReference type="EMBL" id="CAI5742256.1"/>
    </source>
</evidence>
<feature type="transmembrane region" description="Helical" evidence="7">
    <location>
        <begin position="167"/>
        <end position="187"/>
    </location>
</feature>
<dbReference type="GO" id="GO:0016020">
    <property type="term" value="C:membrane"/>
    <property type="evidence" value="ECO:0007669"/>
    <property type="project" value="UniProtKB-SubCell"/>
</dbReference>
<evidence type="ECO:0000256" key="1">
    <source>
        <dbReference type="ARBA" id="ARBA00004141"/>
    </source>
</evidence>
<sequence length="424" mass="47624">MNVKRLLWESKLAVALSLLIMARCVDRVLYTRITYDYTEFLWYFTNVILPVAFLVSSAPVVAYKIYFTDDITQEMREFPHYKYMLMALFDTLYNLLGAFPTPHIGGNMANVLNQLNLPFNMLLSYIFLQTRFKRGHILGSILVLYGGMVNLIPAITGQDNANTPDPSVGWISLYIVSLVPAAASNVYKEIGLKDVDLDIWYANIWISFYQLIIGSATIWTVRITAFSDPPVPWADFLSYVVKAHQCFIGNEVELNGKVLACDSEVLEVFLVFIVFNTIYNQLMLYIFKEGSSVLFVVSSAVGLPLTDLLYMLPFLTGKFAGQAFTIYDGFALFVLVMGLLVYHSEKEQRKSGTQSVEKSPMYASPSLQKTHLMRKRRGKVVYRQSPMIRHSGSGSDVRLLGRSAAGKNSYGSNGNTANHAGNNV</sequence>
<evidence type="ECO:0000256" key="3">
    <source>
        <dbReference type="ARBA" id="ARBA00022448"/>
    </source>
</evidence>